<dbReference type="InterPro" id="IPR025720">
    <property type="entry name" value="RibU"/>
</dbReference>
<feature type="transmembrane region" description="Helical" evidence="9">
    <location>
        <begin position="146"/>
        <end position="175"/>
    </location>
</feature>
<dbReference type="PIRSF" id="PIRSF037778">
    <property type="entry name" value="UCP037778_transp_RibU"/>
    <property type="match status" value="1"/>
</dbReference>
<protein>
    <recommendedName>
        <fullName evidence="8">Riboflavin transporter</fullName>
    </recommendedName>
</protein>
<feature type="transmembrane region" description="Helical" evidence="9">
    <location>
        <begin position="12"/>
        <end position="32"/>
    </location>
</feature>
<accession>A0A841PYW0</accession>
<evidence type="ECO:0000256" key="2">
    <source>
        <dbReference type="ARBA" id="ARBA00005540"/>
    </source>
</evidence>
<evidence type="ECO:0000313" key="10">
    <source>
        <dbReference type="EMBL" id="MBB6449465.1"/>
    </source>
</evidence>
<evidence type="ECO:0000256" key="7">
    <source>
        <dbReference type="ARBA" id="ARBA00023136"/>
    </source>
</evidence>
<feature type="transmembrane region" description="Helical" evidence="9">
    <location>
        <begin position="78"/>
        <end position="98"/>
    </location>
</feature>
<sequence length="203" mass="22374">MRNTKTFRMVIYAVLGAMAAALMFISIPYPVFSFLSIDFSELPVLFAALLFSPIAGIAVAGIKILLYTLFATGAGDPIGMVSNFMASILFVLPVAYVYRHFQTIKGLIAGLGIATVFMAVTMALLNYLIFLPAYSWLIGWELSGQALWYTTLVGILPFNIVKGVFISLLFVPLFLKLYPLLQPGSLGTDFQRRSANHLKMKQN</sequence>
<dbReference type="RefSeq" id="WP_184403347.1">
    <property type="nucleotide sequence ID" value="NZ_JACHHJ010000001.1"/>
</dbReference>
<keyword evidence="5 9" id="KW-0812">Transmembrane</keyword>
<dbReference type="GO" id="GO:0005886">
    <property type="term" value="C:plasma membrane"/>
    <property type="evidence" value="ECO:0007669"/>
    <property type="project" value="UniProtKB-SubCell"/>
</dbReference>
<feature type="transmembrane region" description="Helical" evidence="9">
    <location>
        <begin position="44"/>
        <end position="66"/>
    </location>
</feature>
<comment type="similarity">
    <text evidence="2 8">Belongs to the prokaryotic riboflavin transporter (P-RFT) (TC 2.A.87) family.</text>
</comment>
<evidence type="ECO:0000256" key="9">
    <source>
        <dbReference type="SAM" id="Phobius"/>
    </source>
</evidence>
<evidence type="ECO:0000256" key="5">
    <source>
        <dbReference type="ARBA" id="ARBA00022692"/>
    </source>
</evidence>
<dbReference type="Gene3D" id="1.10.1760.20">
    <property type="match status" value="1"/>
</dbReference>
<dbReference type="EMBL" id="JACHHJ010000001">
    <property type="protein sequence ID" value="MBB6449465.1"/>
    <property type="molecule type" value="Genomic_DNA"/>
</dbReference>
<comment type="function">
    <text evidence="8">Probably a riboflavin-binding protein that interacts with the energy-coupling factor (ECF) ABC-transporter complex.</text>
</comment>
<dbReference type="PANTHER" id="PTHR38438:SF1">
    <property type="entry name" value="RIBOFLAVIN TRANSPORTER RIBU"/>
    <property type="match status" value="1"/>
</dbReference>
<evidence type="ECO:0000256" key="3">
    <source>
        <dbReference type="ARBA" id="ARBA00022448"/>
    </source>
</evidence>
<dbReference type="Proteomes" id="UP000568839">
    <property type="component" value="Unassembled WGS sequence"/>
</dbReference>
<keyword evidence="7 8" id="KW-0472">Membrane</keyword>
<dbReference type="GO" id="GO:0032217">
    <property type="term" value="F:riboflavin transmembrane transporter activity"/>
    <property type="evidence" value="ECO:0007669"/>
    <property type="project" value="UniProtKB-UniRule"/>
</dbReference>
<evidence type="ECO:0000256" key="6">
    <source>
        <dbReference type="ARBA" id="ARBA00022989"/>
    </source>
</evidence>
<evidence type="ECO:0000256" key="8">
    <source>
        <dbReference type="PIRNR" id="PIRNR037778"/>
    </source>
</evidence>
<name>A0A841PYW0_9BACL</name>
<feature type="transmembrane region" description="Helical" evidence="9">
    <location>
        <begin position="110"/>
        <end position="134"/>
    </location>
</feature>
<organism evidence="10 11">
    <name type="scientific">Geomicrobium halophilum</name>
    <dbReference type="NCBI Taxonomy" id="549000"/>
    <lineage>
        <taxon>Bacteria</taxon>
        <taxon>Bacillati</taxon>
        <taxon>Bacillota</taxon>
        <taxon>Bacilli</taxon>
        <taxon>Bacillales</taxon>
        <taxon>Geomicrobium</taxon>
    </lineage>
</organism>
<evidence type="ECO:0000313" key="11">
    <source>
        <dbReference type="Proteomes" id="UP000568839"/>
    </source>
</evidence>
<reference evidence="10 11" key="1">
    <citation type="submission" date="2020-08" db="EMBL/GenBank/DDBJ databases">
        <title>Genomic Encyclopedia of Type Strains, Phase IV (KMG-IV): sequencing the most valuable type-strain genomes for metagenomic binning, comparative biology and taxonomic classification.</title>
        <authorList>
            <person name="Goeker M."/>
        </authorList>
    </citation>
    <scope>NUCLEOTIDE SEQUENCE [LARGE SCALE GENOMIC DNA]</scope>
    <source>
        <strain evidence="10 11">DSM 21769</strain>
    </source>
</reference>
<comment type="subcellular location">
    <subcellularLocation>
        <location evidence="1">Cell membrane</location>
        <topology evidence="1">Multi-pass membrane protein</topology>
    </subcellularLocation>
</comment>
<gene>
    <name evidence="10" type="ORF">HNR44_001414</name>
</gene>
<dbReference type="Pfam" id="PF12822">
    <property type="entry name" value="ECF_trnsprt"/>
    <property type="match status" value="1"/>
</dbReference>
<evidence type="ECO:0000256" key="4">
    <source>
        <dbReference type="ARBA" id="ARBA00022475"/>
    </source>
</evidence>
<dbReference type="PANTHER" id="PTHR38438">
    <property type="entry name" value="RIBOFLAVIN TRANSPORTER RIBU"/>
    <property type="match status" value="1"/>
</dbReference>
<evidence type="ECO:0000256" key="1">
    <source>
        <dbReference type="ARBA" id="ARBA00004651"/>
    </source>
</evidence>
<dbReference type="InterPro" id="IPR024529">
    <property type="entry name" value="ECF_trnsprt_substrate-spec"/>
</dbReference>
<proteinExistence type="inferred from homology"/>
<keyword evidence="3 8" id="KW-0813">Transport</keyword>
<dbReference type="AlphaFoldDB" id="A0A841PYW0"/>
<comment type="caution">
    <text evidence="10">The sequence shown here is derived from an EMBL/GenBank/DDBJ whole genome shotgun (WGS) entry which is preliminary data.</text>
</comment>
<keyword evidence="4 8" id="KW-1003">Cell membrane</keyword>
<keyword evidence="6 9" id="KW-1133">Transmembrane helix</keyword>
<keyword evidence="11" id="KW-1185">Reference proteome</keyword>